<dbReference type="EMBL" id="CP125942">
    <property type="protein sequence ID" value="XAO46719.1"/>
    <property type="molecule type" value="Genomic_DNA"/>
</dbReference>
<gene>
    <name evidence="1" type="ORF">QMQ05_04085</name>
</gene>
<proteinExistence type="predicted"/>
<keyword evidence="2" id="KW-1185">Reference proteome</keyword>
<evidence type="ECO:0000313" key="1">
    <source>
        <dbReference type="EMBL" id="XAO46719.1"/>
    </source>
</evidence>
<sequence length="56" mass="6209">MSGIDFELISKGPAIAATNEIFPVGDQFNFRRILDSSCLAMNVDKFLTQKSADQKE</sequence>
<accession>A0AAU6WG27</accession>
<name>A0AAU6WG27_9MICC</name>
<dbReference type="KEGG" id="gey:QMQ05_04085"/>
<reference evidence="1 2" key="1">
    <citation type="submission" date="2023-05" db="EMBL/GenBank/DDBJ databases">
        <title>Glutamicibacter sp. B1, complete genome.</title>
        <authorList>
            <person name="Long Y.H."/>
            <person name="Fang T."/>
            <person name="Li X.Y."/>
        </authorList>
    </citation>
    <scope>NUCLEOTIDE SEQUENCE [LARGE SCALE GENOMIC DNA]</scope>
    <source>
        <strain evidence="1 2">B1</strain>
    </source>
</reference>
<evidence type="ECO:0000313" key="2">
    <source>
        <dbReference type="Proteomes" id="UP001486888"/>
    </source>
</evidence>
<dbReference type="Proteomes" id="UP001486888">
    <property type="component" value="Chromosome"/>
</dbReference>
<organism evidence="1 2">
    <name type="scientific">Glutamicibacter ectropisis</name>
    <dbReference type="NCBI Taxonomy" id="3046593"/>
    <lineage>
        <taxon>Bacteria</taxon>
        <taxon>Bacillati</taxon>
        <taxon>Actinomycetota</taxon>
        <taxon>Actinomycetes</taxon>
        <taxon>Micrococcales</taxon>
        <taxon>Micrococcaceae</taxon>
        <taxon>Glutamicibacter</taxon>
    </lineage>
</organism>
<dbReference type="AlphaFoldDB" id="A0AAU6WG27"/>
<dbReference type="RefSeq" id="WP_345473237.1">
    <property type="nucleotide sequence ID" value="NZ_CP125942.1"/>
</dbReference>
<protein>
    <submittedName>
        <fullName evidence="1">Uncharacterized protein</fullName>
    </submittedName>
</protein>